<comment type="similarity">
    <text evidence="2 11">Belongs to the glycosyltransferase 43 family.</text>
</comment>
<organism evidence="12 13">
    <name type="scientific">Parascaris univalens</name>
    <name type="common">Nematode worm</name>
    <dbReference type="NCBI Taxonomy" id="6257"/>
    <lineage>
        <taxon>Eukaryota</taxon>
        <taxon>Metazoa</taxon>
        <taxon>Ecdysozoa</taxon>
        <taxon>Nematoda</taxon>
        <taxon>Chromadorea</taxon>
        <taxon>Rhabditida</taxon>
        <taxon>Spirurina</taxon>
        <taxon>Ascaridomorpha</taxon>
        <taxon>Ascaridoidea</taxon>
        <taxon>Ascarididae</taxon>
        <taxon>Parascaris</taxon>
    </lineage>
</organism>
<keyword evidence="8 11" id="KW-0472">Membrane</keyword>
<dbReference type="GO" id="GO:0000139">
    <property type="term" value="C:Golgi membrane"/>
    <property type="evidence" value="ECO:0007669"/>
    <property type="project" value="UniProtKB-SubCell"/>
</dbReference>
<evidence type="ECO:0000256" key="8">
    <source>
        <dbReference type="ARBA" id="ARBA00023136"/>
    </source>
</evidence>
<evidence type="ECO:0000256" key="3">
    <source>
        <dbReference type="ARBA" id="ARBA00012641"/>
    </source>
</evidence>
<dbReference type="EC" id="2.4.1.135" evidence="3 11"/>
<dbReference type="WBParaSite" id="PgB08_g061_t03">
    <property type="protein sequence ID" value="PgB08_g061_t03"/>
    <property type="gene ID" value="PgB08_g061"/>
</dbReference>
<evidence type="ECO:0000256" key="6">
    <source>
        <dbReference type="ARBA" id="ARBA00022968"/>
    </source>
</evidence>
<keyword evidence="6 11" id="KW-0735">Signal-anchor</keyword>
<dbReference type="InterPro" id="IPR029044">
    <property type="entry name" value="Nucleotide-diphossugar_trans"/>
</dbReference>
<keyword evidence="4 11" id="KW-0808">Transferase</keyword>
<keyword evidence="7 11" id="KW-1133">Transmembrane helix</keyword>
<comment type="pathway">
    <text evidence="11">Protein modification; protein glycosylation.</text>
</comment>
<dbReference type="GO" id="GO:0005975">
    <property type="term" value="P:carbohydrate metabolic process"/>
    <property type="evidence" value="ECO:0007669"/>
    <property type="project" value="TreeGrafter"/>
</dbReference>
<comment type="subcellular location">
    <subcellularLocation>
        <location evidence="11">Golgi apparatus membrane</location>
        <topology evidence="11">Single-pass type II membrane protein</topology>
    </subcellularLocation>
    <subcellularLocation>
        <location evidence="1">Membrane</location>
        <topology evidence="1">Single-pass type II membrane protein</topology>
    </subcellularLocation>
</comment>
<keyword evidence="11" id="KW-0464">Manganese</keyword>
<keyword evidence="5 11" id="KW-0812">Transmembrane</keyword>
<evidence type="ECO:0000313" key="13">
    <source>
        <dbReference type="WBParaSite" id="PgB08_g061_t03"/>
    </source>
</evidence>
<dbReference type="Pfam" id="PF03360">
    <property type="entry name" value="Glyco_transf_43"/>
    <property type="match status" value="1"/>
</dbReference>
<evidence type="ECO:0000256" key="2">
    <source>
        <dbReference type="ARBA" id="ARBA00007706"/>
    </source>
</evidence>
<keyword evidence="11" id="KW-0333">Golgi apparatus</keyword>
<dbReference type="SUPFAM" id="SSF53448">
    <property type="entry name" value="Nucleotide-diphospho-sugar transferases"/>
    <property type="match status" value="1"/>
</dbReference>
<accession>A0A914ZSM9</accession>
<dbReference type="Proteomes" id="UP000887569">
    <property type="component" value="Unplaced"/>
</dbReference>
<keyword evidence="9" id="KW-0325">Glycoprotein</keyword>
<evidence type="ECO:0000256" key="11">
    <source>
        <dbReference type="RuleBase" id="RU363127"/>
    </source>
</evidence>
<evidence type="ECO:0000256" key="5">
    <source>
        <dbReference type="ARBA" id="ARBA00022692"/>
    </source>
</evidence>
<evidence type="ECO:0000256" key="1">
    <source>
        <dbReference type="ARBA" id="ARBA00004606"/>
    </source>
</evidence>
<dbReference type="PANTHER" id="PTHR10896">
    <property type="entry name" value="GALACTOSYLGALACTOSYLXYLOSYLPROTEIN 3-BETA-GLUCURONOSYLTRANSFERASE BETA-1,3-GLUCURONYLTRANSFERASE"/>
    <property type="match status" value="1"/>
</dbReference>
<evidence type="ECO:0000256" key="10">
    <source>
        <dbReference type="ARBA" id="ARBA00047979"/>
    </source>
</evidence>
<sequence length="172" mass="20157">MVYKTRRYGYRFSSKLYFLRKRAHIRRMLLMIKPMMITIATISTLAIIILIRLNPVIFSNRSEEANEIILHDGVYSTCSASFRKLLPPAKIERPLIIVVTFTYPRPTRIPDMIRLSQTLMNIRNIAWIVVEDGKKFNNPTHHLIRRTQIAYCYIAVGRLKTFPGKNLYEVSI</sequence>
<dbReference type="Gene3D" id="3.90.550.10">
    <property type="entry name" value="Spore Coat Polysaccharide Biosynthesis Protein SpsA, Chain A"/>
    <property type="match status" value="1"/>
</dbReference>
<dbReference type="InterPro" id="IPR005027">
    <property type="entry name" value="Glyco_trans_43"/>
</dbReference>
<dbReference type="AlphaFoldDB" id="A0A914ZSM9"/>
<evidence type="ECO:0000256" key="7">
    <source>
        <dbReference type="ARBA" id="ARBA00022989"/>
    </source>
</evidence>
<name>A0A914ZSM9_PARUN</name>
<proteinExistence type="inferred from homology"/>
<reference evidence="13" key="1">
    <citation type="submission" date="2022-11" db="UniProtKB">
        <authorList>
            <consortium name="WormBaseParasite"/>
        </authorList>
    </citation>
    <scope>IDENTIFICATION</scope>
</reference>
<comment type="catalytic activity">
    <reaction evidence="10 11">
        <text>3-O-(beta-D-galactosyl-(1-&gt;3)-beta-D-galactosyl-(1-&gt;4)-beta-D-xylosyl)-L-seryl-[protein] + UDP-alpha-D-glucuronate = 3-O-(beta-D-GlcA-(1-&gt;3)-beta-D-Gal-(1-&gt;3)-beta-D-Gal-(1-&gt;4)-beta-D-Xyl)-L-seryl-[protein] + UDP + H(+)</text>
        <dbReference type="Rhea" id="RHEA:24168"/>
        <dbReference type="Rhea" id="RHEA-COMP:12571"/>
        <dbReference type="Rhea" id="RHEA-COMP:12573"/>
        <dbReference type="ChEBI" id="CHEBI:15378"/>
        <dbReference type="ChEBI" id="CHEBI:58052"/>
        <dbReference type="ChEBI" id="CHEBI:58223"/>
        <dbReference type="ChEBI" id="CHEBI:132090"/>
        <dbReference type="ChEBI" id="CHEBI:132093"/>
        <dbReference type="EC" id="2.4.1.135"/>
    </reaction>
</comment>
<evidence type="ECO:0000256" key="4">
    <source>
        <dbReference type="ARBA" id="ARBA00022679"/>
    </source>
</evidence>
<evidence type="ECO:0000313" key="12">
    <source>
        <dbReference type="Proteomes" id="UP000887569"/>
    </source>
</evidence>
<keyword evidence="12" id="KW-1185">Reference proteome</keyword>
<evidence type="ECO:0000256" key="9">
    <source>
        <dbReference type="ARBA" id="ARBA00023180"/>
    </source>
</evidence>
<comment type="cofactor">
    <cofactor evidence="11">
        <name>Mn(2+)</name>
        <dbReference type="ChEBI" id="CHEBI:29035"/>
    </cofactor>
</comment>
<dbReference type="GO" id="GO:0015018">
    <property type="term" value="F:galactosylgalactosylxylosylprotein 3-beta-glucuronosyltransferase activity"/>
    <property type="evidence" value="ECO:0007669"/>
    <property type="project" value="UniProtKB-UniRule"/>
</dbReference>
<protein>
    <recommendedName>
        <fullName evidence="3 11">Galactosylgalactosylxylosylprotein 3-beta-glucuronosyltransferase</fullName>
        <ecNumber evidence="3 11">2.4.1.135</ecNumber>
    </recommendedName>
</protein>
<keyword evidence="11" id="KW-0479">Metal-binding</keyword>
<feature type="transmembrane region" description="Helical" evidence="11">
    <location>
        <begin position="30"/>
        <end position="51"/>
    </location>
</feature>
<dbReference type="GO" id="GO:0050650">
    <property type="term" value="P:chondroitin sulfate proteoglycan biosynthetic process"/>
    <property type="evidence" value="ECO:0007669"/>
    <property type="project" value="TreeGrafter"/>
</dbReference>
<dbReference type="GO" id="GO:0046872">
    <property type="term" value="F:metal ion binding"/>
    <property type="evidence" value="ECO:0007669"/>
    <property type="project" value="UniProtKB-KW"/>
</dbReference>
<dbReference type="PANTHER" id="PTHR10896:SF30">
    <property type="entry name" value="GALACTOSYLGALACTOSYLXYLOSYLPROTEIN 3-BETA-GLUCURONOSYLTRANSFERASE"/>
    <property type="match status" value="1"/>
</dbReference>